<organism evidence="1">
    <name type="scientific">viral metagenome</name>
    <dbReference type="NCBI Taxonomy" id="1070528"/>
    <lineage>
        <taxon>unclassified sequences</taxon>
        <taxon>metagenomes</taxon>
        <taxon>organismal metagenomes</taxon>
    </lineage>
</organism>
<gene>
    <name evidence="1" type="ORF">MM171B00685_0008</name>
</gene>
<sequence>MSEECNVDDILCQFGVLQNLRGLQKGMGNEAFLSEFPELQGLDSKLTAKIESGTESLKAAIAKCGRITLEEASEEVVVKPLGIVSIEEAPEEVSKED</sequence>
<reference evidence="1" key="1">
    <citation type="submission" date="2020-03" db="EMBL/GenBank/DDBJ databases">
        <title>The deep terrestrial virosphere.</title>
        <authorList>
            <person name="Holmfeldt K."/>
            <person name="Nilsson E."/>
            <person name="Simone D."/>
            <person name="Lopez-Fernandez M."/>
            <person name="Wu X."/>
            <person name="de Brujin I."/>
            <person name="Lundin D."/>
            <person name="Andersson A."/>
            <person name="Bertilsson S."/>
            <person name="Dopson M."/>
        </authorList>
    </citation>
    <scope>NUCLEOTIDE SEQUENCE</scope>
    <source>
        <strain evidence="1">MM171B00685</strain>
    </source>
</reference>
<name>A0A6M3MD21_9ZZZZ</name>
<protein>
    <submittedName>
        <fullName evidence="1">Uncharacterized protein</fullName>
    </submittedName>
</protein>
<accession>A0A6M3MD21</accession>
<dbReference type="EMBL" id="MT143849">
    <property type="protein sequence ID" value="QJB03503.1"/>
    <property type="molecule type" value="Genomic_DNA"/>
</dbReference>
<evidence type="ECO:0000313" key="1">
    <source>
        <dbReference type="EMBL" id="QJB03503.1"/>
    </source>
</evidence>
<proteinExistence type="predicted"/>
<dbReference type="AlphaFoldDB" id="A0A6M3MD21"/>